<organism evidence="2 3">
    <name type="scientific">Diaporthe helianthi</name>
    <dbReference type="NCBI Taxonomy" id="158607"/>
    <lineage>
        <taxon>Eukaryota</taxon>
        <taxon>Fungi</taxon>
        <taxon>Dikarya</taxon>
        <taxon>Ascomycota</taxon>
        <taxon>Pezizomycotina</taxon>
        <taxon>Sordariomycetes</taxon>
        <taxon>Sordariomycetidae</taxon>
        <taxon>Diaporthales</taxon>
        <taxon>Diaporthaceae</taxon>
        <taxon>Diaporthe</taxon>
    </lineage>
</organism>
<protein>
    <submittedName>
        <fullName evidence="2">Uncharacterized protein</fullName>
    </submittedName>
</protein>
<accession>A0A2P5I8X2</accession>
<evidence type="ECO:0000256" key="1">
    <source>
        <dbReference type="SAM" id="MobiDB-lite"/>
    </source>
</evidence>
<dbReference type="Proteomes" id="UP000094444">
    <property type="component" value="Unassembled WGS sequence"/>
</dbReference>
<reference evidence="2" key="1">
    <citation type="submission" date="2017-09" db="EMBL/GenBank/DDBJ databases">
        <title>Polyketide synthases of a Diaporthe helianthi virulent isolate.</title>
        <authorList>
            <person name="Baroncelli R."/>
        </authorList>
    </citation>
    <scope>NUCLEOTIDE SEQUENCE [LARGE SCALE GENOMIC DNA]</scope>
    <source>
        <strain evidence="2">7/96</strain>
    </source>
</reference>
<dbReference type="AlphaFoldDB" id="A0A2P5I8X2"/>
<evidence type="ECO:0000313" key="2">
    <source>
        <dbReference type="EMBL" id="POS78957.1"/>
    </source>
</evidence>
<dbReference type="EMBL" id="MAVT02000147">
    <property type="protein sequence ID" value="POS78957.1"/>
    <property type="molecule type" value="Genomic_DNA"/>
</dbReference>
<keyword evidence="3" id="KW-1185">Reference proteome</keyword>
<proteinExistence type="predicted"/>
<gene>
    <name evidence="2" type="ORF">DHEL01_v202644</name>
</gene>
<dbReference type="OrthoDB" id="10505125at2759"/>
<feature type="region of interest" description="Disordered" evidence="1">
    <location>
        <begin position="161"/>
        <end position="188"/>
    </location>
</feature>
<comment type="caution">
    <text evidence="2">The sequence shown here is derived from an EMBL/GenBank/DDBJ whole genome shotgun (WGS) entry which is preliminary data.</text>
</comment>
<name>A0A2P5I8X2_DIAHE</name>
<dbReference type="InParanoid" id="A0A2P5I8X2"/>
<sequence>MGNMLRGMAAQGHPMLVGSSSCQLVPTLWLRLVTSAHSASLPSSPAASLSTPRIEYAGTSAPARPSSLSPANDIMRKRDLGRKGCVDLEASHPGILAQLTWHGQAVVRPSLSRTVQPVSCLAGPQGSTPYGTPEETSWLVAVPSAFDALLICAASDDIRPDIPSRTGRTGRTGYGDRASCGQPVANDH</sequence>
<dbReference type="PROSITE" id="PS51257">
    <property type="entry name" value="PROKAR_LIPOPROTEIN"/>
    <property type="match status" value="1"/>
</dbReference>
<evidence type="ECO:0000313" key="3">
    <source>
        <dbReference type="Proteomes" id="UP000094444"/>
    </source>
</evidence>